<dbReference type="Proteomes" id="UP000605970">
    <property type="component" value="Unassembled WGS sequence"/>
</dbReference>
<name>A0A8S9ZUC7_9BILA</name>
<evidence type="ECO:0000256" key="1">
    <source>
        <dbReference type="ARBA" id="ARBA00007682"/>
    </source>
</evidence>
<dbReference type="OrthoDB" id="25391at2759"/>
<keyword evidence="2" id="KW-0805">Transcription regulation</keyword>
<dbReference type="GO" id="GO:0006355">
    <property type="term" value="P:regulation of DNA-templated transcription"/>
    <property type="evidence" value="ECO:0007669"/>
    <property type="project" value="InterPro"/>
</dbReference>
<dbReference type="Pfam" id="PF04153">
    <property type="entry name" value="NOT2_3_5_C"/>
    <property type="match status" value="1"/>
</dbReference>
<reference evidence="5" key="1">
    <citation type="journal article" date="2020" name="Ecol. Evol.">
        <title>Genome structure and content of the rice root-knot nematode (Meloidogyne graminicola).</title>
        <authorList>
            <person name="Phan N.T."/>
            <person name="Danchin E.G.J."/>
            <person name="Klopp C."/>
            <person name="Perfus-Barbeoch L."/>
            <person name="Kozlowski D.K."/>
            <person name="Koutsovoulos G.D."/>
            <person name="Lopez-Roques C."/>
            <person name="Bouchez O."/>
            <person name="Zahm M."/>
            <person name="Besnard G."/>
            <person name="Bellafiore S."/>
        </authorList>
    </citation>
    <scope>NUCLEOTIDE SEQUENCE</scope>
    <source>
        <strain evidence="5">VN-18</strain>
    </source>
</reference>
<dbReference type="InterPro" id="IPR038635">
    <property type="entry name" value="CCR4-NOT_su2/3/5_C_sf"/>
</dbReference>
<dbReference type="GO" id="GO:2000036">
    <property type="term" value="P:regulation of stem cell population maintenance"/>
    <property type="evidence" value="ECO:0007669"/>
    <property type="project" value="UniProtKB-ARBA"/>
</dbReference>
<organism evidence="5 6">
    <name type="scientific">Meloidogyne graminicola</name>
    <dbReference type="NCBI Taxonomy" id="189291"/>
    <lineage>
        <taxon>Eukaryota</taxon>
        <taxon>Metazoa</taxon>
        <taxon>Ecdysozoa</taxon>
        <taxon>Nematoda</taxon>
        <taxon>Chromadorea</taxon>
        <taxon>Rhabditida</taxon>
        <taxon>Tylenchina</taxon>
        <taxon>Tylenchomorpha</taxon>
        <taxon>Tylenchoidea</taxon>
        <taxon>Meloidogynidae</taxon>
        <taxon>Meloidogyninae</taxon>
        <taxon>Meloidogyne</taxon>
    </lineage>
</organism>
<dbReference type="EMBL" id="JABEBT010000022">
    <property type="protein sequence ID" value="KAF7637179.1"/>
    <property type="molecule type" value="Genomic_DNA"/>
</dbReference>
<dbReference type="AlphaFoldDB" id="A0A8S9ZUC7"/>
<evidence type="ECO:0000256" key="2">
    <source>
        <dbReference type="ARBA" id="ARBA00023015"/>
    </source>
</evidence>
<evidence type="ECO:0000256" key="3">
    <source>
        <dbReference type="ARBA" id="ARBA00023163"/>
    </source>
</evidence>
<dbReference type="PANTHER" id="PTHR23326">
    <property type="entry name" value="CCR4 NOT-RELATED"/>
    <property type="match status" value="1"/>
</dbReference>
<evidence type="ECO:0000313" key="5">
    <source>
        <dbReference type="EMBL" id="KAF7637179.1"/>
    </source>
</evidence>
<dbReference type="InterPro" id="IPR007282">
    <property type="entry name" value="NOT2/3/5_C"/>
</dbReference>
<keyword evidence="6" id="KW-1185">Reference proteome</keyword>
<protein>
    <submittedName>
        <fullName evidence="5">NOT2_3_5 domain-containing protein</fullName>
    </submittedName>
</protein>
<gene>
    <name evidence="5" type="ORF">Mgra_00003351</name>
</gene>
<sequence length="367" mass="41560">MVGLLTFLRTIESSPSIVGLALGHDLTNLGLNLNSSKKNLFQSFGGPLSDFPCRIQDLDAKVPEEYLTNATIRDKLPNIKLNKLHEDVLFYLFYNCPGEVYQVAAASELYARDWRFHKIERFWLQRAAFSAPSIEIDGTYERCQYNAFDPIQWRRVPKEMVLEFADLEGKPTVPGMIQQKQNVRQQPPPSSEQNQNIPTINTTAISSLHKTIDGSLLINGAGPPPISFVLGQLKRISRGQTLPRPEVRLILSVLHENPELCAQLDSTEQFFDFFQYEPEIAGILLAFQLMYEPTNYLSNIEILLNMNIDVSLLVAANKFIQLCEYKNIKIPNDFLVKFISICISTCENGSSNGLAIDRLGFFDVFFL</sequence>
<proteinExistence type="inferred from homology"/>
<dbReference type="FunFam" id="2.30.30.1020:FF:000005">
    <property type="entry name" value="Regena, isoform C"/>
    <property type="match status" value="1"/>
</dbReference>
<accession>A0A8S9ZUC7</accession>
<evidence type="ECO:0000259" key="4">
    <source>
        <dbReference type="Pfam" id="PF04153"/>
    </source>
</evidence>
<feature type="domain" description="NOT2/NOT3/NOT5 C-terminal" evidence="4">
    <location>
        <begin position="43"/>
        <end position="167"/>
    </location>
</feature>
<comment type="similarity">
    <text evidence="1">Belongs to the CNOT2/3/5 family.</text>
</comment>
<dbReference type="GO" id="GO:0030015">
    <property type="term" value="C:CCR4-NOT core complex"/>
    <property type="evidence" value="ECO:0007669"/>
    <property type="project" value="InterPro"/>
</dbReference>
<keyword evidence="3" id="KW-0804">Transcription</keyword>
<evidence type="ECO:0000313" key="6">
    <source>
        <dbReference type="Proteomes" id="UP000605970"/>
    </source>
</evidence>
<dbReference type="InterPro" id="IPR040168">
    <property type="entry name" value="Not2/3/5"/>
</dbReference>
<dbReference type="Gene3D" id="2.30.30.1020">
    <property type="entry name" value="CCR4-NOT complex subunit 2/3/5, C-terminal domain"/>
    <property type="match status" value="1"/>
</dbReference>
<comment type="caution">
    <text evidence="5">The sequence shown here is derived from an EMBL/GenBank/DDBJ whole genome shotgun (WGS) entry which is preliminary data.</text>
</comment>